<keyword evidence="2" id="KW-1185">Reference proteome</keyword>
<reference evidence="1" key="1">
    <citation type="journal article" date="2012" name="Nat. Biotechnol.">
        <title>Draft genome sequence of pigeonpea (Cajanus cajan), an orphan legume crop of resource-poor farmers.</title>
        <authorList>
            <person name="Varshney R.K."/>
            <person name="Chen W."/>
            <person name="Li Y."/>
            <person name="Bharti A.K."/>
            <person name="Saxena R.K."/>
            <person name="Schlueter J.A."/>
            <person name="Donoghue M.T."/>
            <person name="Azam S."/>
            <person name="Fan G."/>
            <person name="Whaley A.M."/>
            <person name="Farmer A.D."/>
            <person name="Sheridan J."/>
            <person name="Iwata A."/>
            <person name="Tuteja R."/>
            <person name="Penmetsa R.V."/>
            <person name="Wu W."/>
            <person name="Upadhyaya H.D."/>
            <person name="Yang S.P."/>
            <person name="Shah T."/>
            <person name="Saxena K.B."/>
            <person name="Michael T."/>
            <person name="McCombie W.R."/>
            <person name="Yang B."/>
            <person name="Zhang G."/>
            <person name="Yang H."/>
            <person name="Wang J."/>
            <person name="Spillane C."/>
            <person name="Cook D.R."/>
            <person name="May G.D."/>
            <person name="Xu X."/>
            <person name="Jackson S.A."/>
        </authorList>
    </citation>
    <scope>NUCLEOTIDE SEQUENCE [LARGE SCALE GENOMIC DNA]</scope>
</reference>
<evidence type="ECO:0000313" key="1">
    <source>
        <dbReference type="EMBL" id="KYP51738.1"/>
    </source>
</evidence>
<sequence length="53" mass="6137">VQSNGFAPKLVETLLANDVTSDHHNRCKDTFPFIDILHHRLQPHWLSPPHENL</sequence>
<name>A0A151SAC6_CAJCA</name>
<proteinExistence type="predicted"/>
<gene>
    <name evidence="1" type="ORF">KK1_026398</name>
</gene>
<dbReference type="Proteomes" id="UP000075243">
    <property type="component" value="Unassembled WGS sequence"/>
</dbReference>
<feature type="non-terminal residue" evidence="1">
    <location>
        <position position="1"/>
    </location>
</feature>
<evidence type="ECO:0000313" key="2">
    <source>
        <dbReference type="Proteomes" id="UP000075243"/>
    </source>
</evidence>
<protein>
    <submittedName>
        <fullName evidence="1">Uncharacterized protein</fullName>
    </submittedName>
</protein>
<dbReference type="Gramene" id="C.cajan_26430.t">
    <property type="protein sequence ID" value="C.cajan_26430.t.cds1"/>
    <property type="gene ID" value="C.cajan_26430"/>
</dbReference>
<dbReference type="EMBL" id="KQ483433">
    <property type="protein sequence ID" value="KYP51738.1"/>
    <property type="molecule type" value="Genomic_DNA"/>
</dbReference>
<organism evidence="1 2">
    <name type="scientific">Cajanus cajan</name>
    <name type="common">Pigeon pea</name>
    <name type="synonym">Cajanus indicus</name>
    <dbReference type="NCBI Taxonomy" id="3821"/>
    <lineage>
        <taxon>Eukaryota</taxon>
        <taxon>Viridiplantae</taxon>
        <taxon>Streptophyta</taxon>
        <taxon>Embryophyta</taxon>
        <taxon>Tracheophyta</taxon>
        <taxon>Spermatophyta</taxon>
        <taxon>Magnoliopsida</taxon>
        <taxon>eudicotyledons</taxon>
        <taxon>Gunneridae</taxon>
        <taxon>Pentapetalae</taxon>
        <taxon>rosids</taxon>
        <taxon>fabids</taxon>
        <taxon>Fabales</taxon>
        <taxon>Fabaceae</taxon>
        <taxon>Papilionoideae</taxon>
        <taxon>50 kb inversion clade</taxon>
        <taxon>NPAAA clade</taxon>
        <taxon>indigoferoid/millettioid clade</taxon>
        <taxon>Phaseoleae</taxon>
        <taxon>Cajanus</taxon>
    </lineage>
</organism>
<dbReference type="AlphaFoldDB" id="A0A151SAC6"/>
<accession>A0A151SAC6</accession>